<dbReference type="AlphaFoldDB" id="A0A8K0KCZ0"/>
<comment type="caution">
    <text evidence="2">The sequence shown here is derived from an EMBL/GenBank/DDBJ whole genome shotgun (WGS) entry which is preliminary data.</text>
</comment>
<gene>
    <name evidence="2" type="ORF">J437_LFUL014715</name>
</gene>
<proteinExistence type="predicted"/>
<feature type="compositionally biased region" description="Low complexity" evidence="1">
    <location>
        <begin position="17"/>
        <end position="43"/>
    </location>
</feature>
<evidence type="ECO:0000313" key="3">
    <source>
        <dbReference type="Proteomes" id="UP000792457"/>
    </source>
</evidence>
<accession>A0A8K0KCZ0</accession>
<feature type="region of interest" description="Disordered" evidence="1">
    <location>
        <begin position="17"/>
        <end position="115"/>
    </location>
</feature>
<keyword evidence="3" id="KW-1185">Reference proteome</keyword>
<evidence type="ECO:0000256" key="1">
    <source>
        <dbReference type="SAM" id="MobiDB-lite"/>
    </source>
</evidence>
<evidence type="ECO:0000313" key="2">
    <source>
        <dbReference type="EMBL" id="KAG8232697.1"/>
    </source>
</evidence>
<feature type="non-terminal residue" evidence="2">
    <location>
        <position position="115"/>
    </location>
</feature>
<dbReference type="Proteomes" id="UP000792457">
    <property type="component" value="Unassembled WGS sequence"/>
</dbReference>
<name>A0A8K0KCZ0_LADFU</name>
<reference evidence="2" key="1">
    <citation type="submission" date="2013-04" db="EMBL/GenBank/DDBJ databases">
        <authorList>
            <person name="Qu J."/>
            <person name="Murali S.C."/>
            <person name="Bandaranaike D."/>
            <person name="Bellair M."/>
            <person name="Blankenburg K."/>
            <person name="Chao H."/>
            <person name="Dinh H."/>
            <person name="Doddapaneni H."/>
            <person name="Downs B."/>
            <person name="Dugan-Rocha S."/>
            <person name="Elkadiri S."/>
            <person name="Gnanaolivu R.D."/>
            <person name="Hernandez B."/>
            <person name="Javaid M."/>
            <person name="Jayaseelan J.C."/>
            <person name="Lee S."/>
            <person name="Li M."/>
            <person name="Ming W."/>
            <person name="Munidasa M."/>
            <person name="Muniz J."/>
            <person name="Nguyen L."/>
            <person name="Ongeri F."/>
            <person name="Osuji N."/>
            <person name="Pu L.-L."/>
            <person name="Puazo M."/>
            <person name="Qu C."/>
            <person name="Quiroz J."/>
            <person name="Raj R."/>
            <person name="Weissenberger G."/>
            <person name="Xin Y."/>
            <person name="Zou X."/>
            <person name="Han Y."/>
            <person name="Richards S."/>
            <person name="Worley K."/>
            <person name="Muzny D."/>
            <person name="Gibbs R."/>
        </authorList>
    </citation>
    <scope>NUCLEOTIDE SEQUENCE</scope>
    <source>
        <strain evidence="2">Sampled in the wild</strain>
    </source>
</reference>
<feature type="non-terminal residue" evidence="2">
    <location>
        <position position="1"/>
    </location>
</feature>
<protein>
    <submittedName>
        <fullName evidence="2">Uncharacterized protein</fullName>
    </submittedName>
</protein>
<sequence length="115" mass="12363">LKHNIEQCISHVIGSALERSPSSSSSLAQSANLLPSPVSSRPTSPRPVRRIYSATEPRSGAVSPSPGQKPYRSSRSVQDMTPEEPVSPSSPRRRTTLPHVDGNGIISETLIVPNR</sequence>
<organism evidence="2 3">
    <name type="scientific">Ladona fulva</name>
    <name type="common">Scarce chaser dragonfly</name>
    <name type="synonym">Libellula fulva</name>
    <dbReference type="NCBI Taxonomy" id="123851"/>
    <lineage>
        <taxon>Eukaryota</taxon>
        <taxon>Metazoa</taxon>
        <taxon>Ecdysozoa</taxon>
        <taxon>Arthropoda</taxon>
        <taxon>Hexapoda</taxon>
        <taxon>Insecta</taxon>
        <taxon>Pterygota</taxon>
        <taxon>Palaeoptera</taxon>
        <taxon>Odonata</taxon>
        <taxon>Epiprocta</taxon>
        <taxon>Anisoptera</taxon>
        <taxon>Libelluloidea</taxon>
        <taxon>Libellulidae</taxon>
        <taxon>Ladona</taxon>
    </lineage>
</organism>
<dbReference type="EMBL" id="KZ308644">
    <property type="protein sequence ID" value="KAG8232697.1"/>
    <property type="molecule type" value="Genomic_DNA"/>
</dbReference>
<reference evidence="2" key="2">
    <citation type="submission" date="2017-10" db="EMBL/GenBank/DDBJ databases">
        <title>Ladona fulva Genome sequencing and assembly.</title>
        <authorList>
            <person name="Murali S."/>
            <person name="Richards S."/>
            <person name="Bandaranaike D."/>
            <person name="Bellair M."/>
            <person name="Blankenburg K."/>
            <person name="Chao H."/>
            <person name="Dinh H."/>
            <person name="Doddapaneni H."/>
            <person name="Dugan-Rocha S."/>
            <person name="Elkadiri S."/>
            <person name="Gnanaolivu R."/>
            <person name="Hernandez B."/>
            <person name="Skinner E."/>
            <person name="Javaid M."/>
            <person name="Lee S."/>
            <person name="Li M."/>
            <person name="Ming W."/>
            <person name="Munidasa M."/>
            <person name="Muniz J."/>
            <person name="Nguyen L."/>
            <person name="Hughes D."/>
            <person name="Osuji N."/>
            <person name="Pu L.-L."/>
            <person name="Puazo M."/>
            <person name="Qu C."/>
            <person name="Quiroz J."/>
            <person name="Raj R."/>
            <person name="Weissenberger G."/>
            <person name="Xin Y."/>
            <person name="Zou X."/>
            <person name="Han Y."/>
            <person name="Worley K."/>
            <person name="Muzny D."/>
            <person name="Gibbs R."/>
        </authorList>
    </citation>
    <scope>NUCLEOTIDE SEQUENCE</scope>
    <source>
        <strain evidence="2">Sampled in the wild</strain>
    </source>
</reference>